<dbReference type="PROSITE" id="PS51186">
    <property type="entry name" value="GNAT"/>
    <property type="match status" value="1"/>
</dbReference>
<reference evidence="3 4" key="1">
    <citation type="submission" date="2019-08" db="EMBL/GenBank/DDBJ databases">
        <title>In-depth cultivation of the pig gut microbiome towards novel bacterial diversity and tailored functional studies.</title>
        <authorList>
            <person name="Wylensek D."/>
            <person name="Hitch T.C.A."/>
            <person name="Clavel T."/>
        </authorList>
    </citation>
    <scope>NUCLEOTIDE SEQUENCE [LARGE SCALE GENOMIC DNA]</scope>
    <source>
        <strain evidence="3 4">Bifido-178-WT-2B</strain>
    </source>
</reference>
<organism evidence="3 4">
    <name type="scientific">Lactobacillus porci</name>
    <dbReference type="NCBI Taxonomy" id="2012477"/>
    <lineage>
        <taxon>Bacteria</taxon>
        <taxon>Bacillati</taxon>
        <taxon>Bacillota</taxon>
        <taxon>Bacilli</taxon>
        <taxon>Lactobacillales</taxon>
        <taxon>Lactobacillaceae</taxon>
        <taxon>Lactobacillus</taxon>
    </lineage>
</organism>
<dbReference type="SUPFAM" id="SSF55729">
    <property type="entry name" value="Acyl-CoA N-acyltransferases (Nat)"/>
    <property type="match status" value="1"/>
</dbReference>
<evidence type="ECO:0000259" key="2">
    <source>
        <dbReference type="PROSITE" id="PS51186"/>
    </source>
</evidence>
<evidence type="ECO:0000256" key="1">
    <source>
        <dbReference type="ARBA" id="ARBA00022679"/>
    </source>
</evidence>
<sequence length="180" mass="20419">MRRKGDFLIRKAQDKDLDAVAEIYSHIHDFEEAGKVEIGWDRAIYPTRNTAQDALERGDLFVLEDDQGKVVATAIINDKQVAAYAQGNWEYAAKDDEVMVLHTLVVDPYAAHRGYGKAFVAFYEDYARKSAASYLRMDTNAHNKNARAMYKKLGYKEIGIVPCEFNGLKDVPLVLLEKKL</sequence>
<gene>
    <name evidence="3" type="ORF">FYJ62_02145</name>
</gene>
<dbReference type="PANTHER" id="PTHR13947">
    <property type="entry name" value="GNAT FAMILY N-ACETYLTRANSFERASE"/>
    <property type="match status" value="1"/>
</dbReference>
<dbReference type="EMBL" id="VUMX01000004">
    <property type="protein sequence ID" value="MST86476.1"/>
    <property type="molecule type" value="Genomic_DNA"/>
</dbReference>
<dbReference type="CDD" id="cd04301">
    <property type="entry name" value="NAT_SF"/>
    <property type="match status" value="1"/>
</dbReference>
<dbReference type="GO" id="GO:0008080">
    <property type="term" value="F:N-acetyltransferase activity"/>
    <property type="evidence" value="ECO:0007669"/>
    <property type="project" value="InterPro"/>
</dbReference>
<dbReference type="InterPro" id="IPR016181">
    <property type="entry name" value="Acyl_CoA_acyltransferase"/>
</dbReference>
<protein>
    <submittedName>
        <fullName evidence="3">GNAT family N-acetyltransferase</fullName>
    </submittedName>
</protein>
<evidence type="ECO:0000313" key="3">
    <source>
        <dbReference type="EMBL" id="MST86476.1"/>
    </source>
</evidence>
<evidence type="ECO:0000313" key="4">
    <source>
        <dbReference type="Proteomes" id="UP000438120"/>
    </source>
</evidence>
<proteinExistence type="predicted"/>
<accession>A0A6A8MBB5</accession>
<name>A0A6A8MBB5_9LACO</name>
<dbReference type="Gene3D" id="3.40.630.30">
    <property type="match status" value="1"/>
</dbReference>
<dbReference type="InterPro" id="IPR050769">
    <property type="entry name" value="NAT_camello-type"/>
</dbReference>
<dbReference type="PANTHER" id="PTHR13947:SF37">
    <property type="entry name" value="LD18367P"/>
    <property type="match status" value="1"/>
</dbReference>
<keyword evidence="1 3" id="KW-0808">Transferase</keyword>
<dbReference type="Proteomes" id="UP000438120">
    <property type="component" value="Unassembled WGS sequence"/>
</dbReference>
<dbReference type="OrthoDB" id="7205533at2"/>
<keyword evidence="4" id="KW-1185">Reference proteome</keyword>
<dbReference type="InterPro" id="IPR000182">
    <property type="entry name" value="GNAT_dom"/>
</dbReference>
<comment type="caution">
    <text evidence="3">The sequence shown here is derived from an EMBL/GenBank/DDBJ whole genome shotgun (WGS) entry which is preliminary data.</text>
</comment>
<feature type="domain" description="N-acetyltransferase" evidence="2">
    <location>
        <begin position="7"/>
        <end position="180"/>
    </location>
</feature>
<dbReference type="AlphaFoldDB" id="A0A6A8MBB5"/>
<dbReference type="Pfam" id="PF00583">
    <property type="entry name" value="Acetyltransf_1"/>
    <property type="match status" value="1"/>
</dbReference>